<protein>
    <recommendedName>
        <fullName evidence="3">ubiquitinyl hydrolase 1</fullName>
        <ecNumber evidence="3">3.4.19.12</ecNumber>
    </recommendedName>
</protein>
<evidence type="ECO:0000256" key="5">
    <source>
        <dbReference type="ARBA" id="ARBA00022786"/>
    </source>
</evidence>
<sequence>MVARLKTATGCGGCSVGDCGRVEGARRQRATTMEEEEDGSVGPSKDGADMATVEKGDGSVGAPQADGNGDIRGGRWRRWGSTSYKRFLRVSCCTIDSDPGVTCIYTKVWIHGLITISDALVDPRSFYITGVFTELIQQMQVKGVQVEELYSLDLDSLDNLWPVYGLIFLFKWRPGVKDDRPVIKDPNSNLFFASQVINKCLCNPSYSFDIDELSRYRHWSRTINA</sequence>
<evidence type="ECO:0000313" key="11">
    <source>
        <dbReference type="EMBL" id="KAJ8470035.1"/>
    </source>
</evidence>
<dbReference type="EC" id="3.4.19.12" evidence="3"/>
<evidence type="ECO:0000256" key="2">
    <source>
        <dbReference type="ARBA" id="ARBA00009326"/>
    </source>
</evidence>
<dbReference type="Pfam" id="PF01088">
    <property type="entry name" value="Peptidase_C12"/>
    <property type="match status" value="1"/>
</dbReference>
<keyword evidence="12" id="KW-1185">Reference proteome</keyword>
<dbReference type="GO" id="GO:0006511">
    <property type="term" value="P:ubiquitin-dependent protein catabolic process"/>
    <property type="evidence" value="ECO:0007669"/>
    <property type="project" value="InterPro"/>
</dbReference>
<keyword evidence="7" id="KW-0788">Thiol protease</keyword>
<dbReference type="Gene3D" id="3.40.532.10">
    <property type="entry name" value="Peptidase C12, ubiquitin carboxyl-terminal hydrolase"/>
    <property type="match status" value="1"/>
</dbReference>
<comment type="catalytic activity">
    <reaction evidence="1">
        <text>Thiol-dependent hydrolysis of ester, thioester, amide, peptide and isopeptide bonds formed by the C-terminal Gly of ubiquitin (a 76-residue protein attached to proteins as an intracellular targeting signal).</text>
        <dbReference type="EC" id="3.4.19.12"/>
    </reaction>
</comment>
<reference evidence="11 12" key="1">
    <citation type="submission" date="2022-12" db="EMBL/GenBank/DDBJ databases">
        <title>Chromosome-scale assembly of the Ensete ventricosum genome.</title>
        <authorList>
            <person name="Dussert Y."/>
            <person name="Stocks J."/>
            <person name="Wendawek A."/>
            <person name="Woldeyes F."/>
            <person name="Nichols R.A."/>
            <person name="Borrell J.S."/>
        </authorList>
    </citation>
    <scope>NUCLEOTIDE SEQUENCE [LARGE SCALE GENOMIC DNA]</scope>
    <source>
        <strain evidence="12">cv. Maze</strain>
        <tissue evidence="11">Seeds</tissue>
    </source>
</reference>
<evidence type="ECO:0000256" key="7">
    <source>
        <dbReference type="ARBA" id="ARBA00022807"/>
    </source>
</evidence>
<dbReference type="GO" id="GO:0016579">
    <property type="term" value="P:protein deubiquitination"/>
    <property type="evidence" value="ECO:0007669"/>
    <property type="project" value="TreeGrafter"/>
</dbReference>
<dbReference type="GO" id="GO:0004843">
    <property type="term" value="F:cysteine-type deubiquitinase activity"/>
    <property type="evidence" value="ECO:0007669"/>
    <property type="project" value="UniProtKB-EC"/>
</dbReference>
<keyword evidence="4" id="KW-0645">Protease</keyword>
<dbReference type="AlphaFoldDB" id="A0AAV8Q6W7"/>
<gene>
    <name evidence="11" type="ORF">OPV22_024378</name>
</gene>
<evidence type="ECO:0000259" key="10">
    <source>
        <dbReference type="PROSITE" id="PS52048"/>
    </source>
</evidence>
<dbReference type="InterPro" id="IPR036959">
    <property type="entry name" value="Peptidase_C12_UCH_sf"/>
</dbReference>
<proteinExistence type="inferred from homology"/>
<keyword evidence="5" id="KW-0833">Ubl conjugation pathway</keyword>
<feature type="region of interest" description="Disordered" evidence="9">
    <location>
        <begin position="27"/>
        <end position="67"/>
    </location>
</feature>
<comment type="similarity">
    <text evidence="2 8">Belongs to the peptidase C12 family.</text>
</comment>
<name>A0AAV8Q6W7_ENSVE</name>
<dbReference type="InterPro" id="IPR001578">
    <property type="entry name" value="Peptidase_C12_UCH"/>
</dbReference>
<dbReference type="SUPFAM" id="SSF54001">
    <property type="entry name" value="Cysteine proteinases"/>
    <property type="match status" value="1"/>
</dbReference>
<accession>A0AAV8Q6W7</accession>
<feature type="domain" description="UCH catalytic" evidence="10">
    <location>
        <begin position="112"/>
        <end position="225"/>
    </location>
</feature>
<evidence type="ECO:0000313" key="12">
    <source>
        <dbReference type="Proteomes" id="UP001222027"/>
    </source>
</evidence>
<evidence type="ECO:0000256" key="9">
    <source>
        <dbReference type="SAM" id="MobiDB-lite"/>
    </source>
</evidence>
<evidence type="ECO:0000256" key="1">
    <source>
        <dbReference type="ARBA" id="ARBA00000707"/>
    </source>
</evidence>
<keyword evidence="6" id="KW-0378">Hydrolase</keyword>
<dbReference type="InterPro" id="IPR038765">
    <property type="entry name" value="Papain-like_cys_pep_sf"/>
</dbReference>
<feature type="compositionally biased region" description="Basic and acidic residues" evidence="9">
    <location>
        <begin position="46"/>
        <end position="57"/>
    </location>
</feature>
<dbReference type="PANTHER" id="PTHR10589">
    <property type="entry name" value="UBIQUITIN CARBOXYL-TERMINAL HYDROLASE"/>
    <property type="match status" value="1"/>
</dbReference>
<evidence type="ECO:0000256" key="3">
    <source>
        <dbReference type="ARBA" id="ARBA00012759"/>
    </source>
</evidence>
<evidence type="ECO:0000256" key="6">
    <source>
        <dbReference type="ARBA" id="ARBA00022801"/>
    </source>
</evidence>
<dbReference type="EMBL" id="JAQQAF010000007">
    <property type="protein sequence ID" value="KAJ8470035.1"/>
    <property type="molecule type" value="Genomic_DNA"/>
</dbReference>
<evidence type="ECO:0000256" key="4">
    <source>
        <dbReference type="ARBA" id="ARBA00022670"/>
    </source>
</evidence>
<dbReference type="PROSITE" id="PS52048">
    <property type="entry name" value="UCH_DOMAIN"/>
    <property type="match status" value="1"/>
</dbReference>
<dbReference type="GO" id="GO:0005737">
    <property type="term" value="C:cytoplasm"/>
    <property type="evidence" value="ECO:0007669"/>
    <property type="project" value="TreeGrafter"/>
</dbReference>
<comment type="caution">
    <text evidence="11">The sequence shown here is derived from an EMBL/GenBank/DDBJ whole genome shotgun (WGS) entry which is preliminary data.</text>
</comment>
<dbReference type="PANTHER" id="PTHR10589:SF16">
    <property type="entry name" value="UBIQUITIN CARBOXYL-TERMINAL HYDROLASE ISOZYME L5"/>
    <property type="match status" value="1"/>
</dbReference>
<comment type="caution">
    <text evidence="8">Lacks conserved residue(s) required for the propagation of feature annotation.</text>
</comment>
<evidence type="ECO:0000256" key="8">
    <source>
        <dbReference type="PROSITE-ProRule" id="PRU01393"/>
    </source>
</evidence>
<organism evidence="11 12">
    <name type="scientific">Ensete ventricosum</name>
    <name type="common">Abyssinian banana</name>
    <name type="synonym">Musa ensete</name>
    <dbReference type="NCBI Taxonomy" id="4639"/>
    <lineage>
        <taxon>Eukaryota</taxon>
        <taxon>Viridiplantae</taxon>
        <taxon>Streptophyta</taxon>
        <taxon>Embryophyta</taxon>
        <taxon>Tracheophyta</taxon>
        <taxon>Spermatophyta</taxon>
        <taxon>Magnoliopsida</taxon>
        <taxon>Liliopsida</taxon>
        <taxon>Zingiberales</taxon>
        <taxon>Musaceae</taxon>
        <taxon>Ensete</taxon>
    </lineage>
</organism>
<dbReference type="Proteomes" id="UP001222027">
    <property type="component" value="Unassembled WGS sequence"/>
</dbReference>